<dbReference type="OrthoDB" id="3557216at2759"/>
<gene>
    <name evidence="2" type="ORF">DSL72_006910</name>
</gene>
<proteinExistence type="predicted"/>
<dbReference type="EMBL" id="CP063410">
    <property type="protein sequence ID" value="QSZ35788.1"/>
    <property type="molecule type" value="Genomic_DNA"/>
</dbReference>
<dbReference type="AlphaFoldDB" id="A0A8A3PKD1"/>
<evidence type="ECO:0000313" key="2">
    <source>
        <dbReference type="EMBL" id="QSZ35788.1"/>
    </source>
</evidence>
<dbReference type="Proteomes" id="UP000672032">
    <property type="component" value="Chromosome 6"/>
</dbReference>
<keyword evidence="1" id="KW-0732">Signal</keyword>
<feature type="signal peptide" evidence="1">
    <location>
        <begin position="1"/>
        <end position="22"/>
    </location>
</feature>
<evidence type="ECO:0000256" key="1">
    <source>
        <dbReference type="SAM" id="SignalP"/>
    </source>
</evidence>
<organism evidence="2 3">
    <name type="scientific">Monilinia vaccinii-corymbosi</name>
    <dbReference type="NCBI Taxonomy" id="61207"/>
    <lineage>
        <taxon>Eukaryota</taxon>
        <taxon>Fungi</taxon>
        <taxon>Dikarya</taxon>
        <taxon>Ascomycota</taxon>
        <taxon>Pezizomycotina</taxon>
        <taxon>Leotiomycetes</taxon>
        <taxon>Helotiales</taxon>
        <taxon>Sclerotiniaceae</taxon>
        <taxon>Monilinia</taxon>
    </lineage>
</organism>
<name>A0A8A3PKD1_9HELO</name>
<evidence type="ECO:0000313" key="3">
    <source>
        <dbReference type="Proteomes" id="UP000672032"/>
    </source>
</evidence>
<reference evidence="2" key="1">
    <citation type="submission" date="2020-10" db="EMBL/GenBank/DDBJ databases">
        <title>Genome Sequence of Monilinia vaccinii-corymbosi Sheds Light on Mummy Berry Disease Infection of Blueberry and Mating Type.</title>
        <authorList>
            <person name="Yow A.G."/>
            <person name="Zhang Y."/>
            <person name="Bansal K."/>
            <person name="Eacker S.M."/>
            <person name="Sullivan S."/>
            <person name="Liachko I."/>
            <person name="Cubeta M.A."/>
            <person name="Rollins J.A."/>
            <person name="Ashrafi H."/>
        </authorList>
    </citation>
    <scope>NUCLEOTIDE SEQUENCE</scope>
    <source>
        <strain evidence="2">RL-1</strain>
    </source>
</reference>
<protein>
    <submittedName>
        <fullName evidence="2">Uncharacterized protein</fullName>
    </submittedName>
</protein>
<keyword evidence="3" id="KW-1185">Reference proteome</keyword>
<feature type="chain" id="PRO_5032774131" evidence="1">
    <location>
        <begin position="23"/>
        <end position="131"/>
    </location>
</feature>
<accession>A0A8A3PKD1</accession>
<sequence>MQNIRALLISVFYPIGIVVVQTRMNEVDVKFDRKFDDLQTCMFSLGKNSEARTQNSMVAFSDRRLSPLVNIRNGQPIPNFPATTGDLNRMEAGPASRVLLALGEATDGSVDVKRNRLRNAIGLEIGGVLRL</sequence>